<evidence type="ECO:0000256" key="1">
    <source>
        <dbReference type="SAM" id="MobiDB-lite"/>
    </source>
</evidence>
<proteinExistence type="predicted"/>
<organism evidence="2 3">
    <name type="scientific">Lentinula lateritia</name>
    <dbReference type="NCBI Taxonomy" id="40482"/>
    <lineage>
        <taxon>Eukaryota</taxon>
        <taxon>Fungi</taxon>
        <taxon>Dikarya</taxon>
        <taxon>Basidiomycota</taxon>
        <taxon>Agaricomycotina</taxon>
        <taxon>Agaricomycetes</taxon>
        <taxon>Agaricomycetidae</taxon>
        <taxon>Agaricales</taxon>
        <taxon>Marasmiineae</taxon>
        <taxon>Omphalotaceae</taxon>
        <taxon>Lentinula</taxon>
    </lineage>
</organism>
<gene>
    <name evidence="2" type="ORF">C8R41DRAFT_921381</name>
</gene>
<dbReference type="EMBL" id="JANVFT010000051">
    <property type="protein sequence ID" value="KAJ4485084.1"/>
    <property type="molecule type" value="Genomic_DNA"/>
</dbReference>
<name>A0ABQ8VEB2_9AGAR</name>
<accession>A0ABQ8VEB2</accession>
<evidence type="ECO:0000313" key="2">
    <source>
        <dbReference type="EMBL" id="KAJ4485084.1"/>
    </source>
</evidence>
<dbReference type="Proteomes" id="UP001150217">
    <property type="component" value="Unassembled WGS sequence"/>
</dbReference>
<sequence>MRVGVKVVWGVISGILGEVHGNAWGDLLYPANFKLDKGHPKEKAGPFGLKSAPNGLQQTPFGPHALINRSSLKPQSLPPPPLLPSPTSIPETHAALPNVVPPPPTFGDLLSCIMDSPSHGASTPHKRPPPEHDIALRGSKRPRIDSLNTFMRSHQPNIPEIFDVSMTRSLVY</sequence>
<reference evidence="2" key="1">
    <citation type="submission" date="2022-08" db="EMBL/GenBank/DDBJ databases">
        <title>A Global Phylogenomic Analysis of the Shiitake Genus Lentinula.</title>
        <authorList>
            <consortium name="DOE Joint Genome Institute"/>
            <person name="Sierra-Patev S."/>
            <person name="Min B."/>
            <person name="Naranjo-Ortiz M."/>
            <person name="Looney B."/>
            <person name="Konkel Z."/>
            <person name="Slot J.C."/>
            <person name="Sakamoto Y."/>
            <person name="Steenwyk J.L."/>
            <person name="Rokas A."/>
            <person name="Carro J."/>
            <person name="Camarero S."/>
            <person name="Ferreira P."/>
            <person name="Molpeceres G."/>
            <person name="Ruiz-Duenas F.J."/>
            <person name="Serrano A."/>
            <person name="Henrissat B."/>
            <person name="Drula E."/>
            <person name="Hughes K.W."/>
            <person name="Mata J.L."/>
            <person name="Ishikawa N.K."/>
            <person name="Vargas-Isla R."/>
            <person name="Ushijima S."/>
            <person name="Smith C.A."/>
            <person name="Ahrendt S."/>
            <person name="Andreopoulos W."/>
            <person name="He G."/>
            <person name="Labutti K."/>
            <person name="Lipzen A."/>
            <person name="Ng V."/>
            <person name="Riley R."/>
            <person name="Sandor L."/>
            <person name="Barry K."/>
            <person name="Martinez A.T."/>
            <person name="Xiao Y."/>
            <person name="Gibbons J.G."/>
            <person name="Terashima K."/>
            <person name="Grigoriev I.V."/>
            <person name="Hibbett D.S."/>
        </authorList>
    </citation>
    <scope>NUCLEOTIDE SEQUENCE</scope>
    <source>
        <strain evidence="2">RHP3577 ss4</strain>
    </source>
</reference>
<keyword evidence="3" id="KW-1185">Reference proteome</keyword>
<evidence type="ECO:0000313" key="3">
    <source>
        <dbReference type="Proteomes" id="UP001150217"/>
    </source>
</evidence>
<protein>
    <submittedName>
        <fullName evidence="2">Uncharacterized protein</fullName>
    </submittedName>
</protein>
<comment type="caution">
    <text evidence="2">The sequence shown here is derived from an EMBL/GenBank/DDBJ whole genome shotgun (WGS) entry which is preliminary data.</text>
</comment>
<feature type="region of interest" description="Disordered" evidence="1">
    <location>
        <begin position="117"/>
        <end position="136"/>
    </location>
</feature>